<dbReference type="GO" id="GO:0071281">
    <property type="term" value="P:cellular response to iron ion"/>
    <property type="evidence" value="ECO:0007669"/>
    <property type="project" value="TreeGrafter"/>
</dbReference>
<dbReference type="PANTHER" id="PTHR30535">
    <property type="entry name" value="VITAMIN B12-BINDING PROTEIN"/>
    <property type="match status" value="1"/>
</dbReference>
<dbReference type="PROSITE" id="PS50983">
    <property type="entry name" value="FE_B12_PBP"/>
    <property type="match status" value="1"/>
</dbReference>
<reference evidence="3" key="1">
    <citation type="journal article" date="2020" name="mSystems">
        <title>Genome- and Community-Level Interaction Insights into Carbon Utilization and Element Cycling Functions of Hydrothermarchaeota in Hydrothermal Sediment.</title>
        <authorList>
            <person name="Zhou Z."/>
            <person name="Liu Y."/>
            <person name="Xu W."/>
            <person name="Pan J."/>
            <person name="Luo Z.H."/>
            <person name="Li M."/>
        </authorList>
    </citation>
    <scope>NUCLEOTIDE SEQUENCE [LARGE SCALE GENOMIC DNA]</scope>
    <source>
        <strain evidence="3">SpSt-125</strain>
    </source>
</reference>
<keyword evidence="1" id="KW-1133">Transmembrane helix</keyword>
<gene>
    <name evidence="3" type="ORF">ENO26_09740</name>
</gene>
<protein>
    <submittedName>
        <fullName evidence="3">ABC transporter substrate-binding protein</fullName>
    </submittedName>
</protein>
<comment type="caution">
    <text evidence="3">The sequence shown here is derived from an EMBL/GenBank/DDBJ whole genome shotgun (WGS) entry which is preliminary data.</text>
</comment>
<evidence type="ECO:0000313" key="3">
    <source>
        <dbReference type="EMBL" id="HEM67824.1"/>
    </source>
</evidence>
<feature type="domain" description="Fe/B12 periplasmic-binding" evidence="2">
    <location>
        <begin position="130"/>
        <end position="398"/>
    </location>
</feature>
<proteinExistence type="predicted"/>
<sequence length="438" mass="47403">MQAKYMAIIVVVLIVGIAIGYGGAYLAPRPTVTVPTTIVSTVTTTVTSPYTSVITSPTTVTTSIPLTKTVTTSAPTTVEVTITTTATIPTPVPTTILVTITTPVTVQVSWPRTVVDALGREIVFKESPKRVVSAIPSITEHLFALGLGDRVVGVDSYSNWPPEVVNLTKEGKIIVVGGPWTLDIEKIVALKPDLVLMCRGVKPQESQFAPKLEELGIKTFFLVCDAAKNQYDVYMDIRTLGKVFGVEQKAEELIKTIDDKVRFVTTKLSQANATKPRVLQLVGPPSWGLWSAGGDTFIGWLIETAGGRNIASRYSDWPQLSYEYILSQGPEVIIITAHGIDPKKVADELKQTPLVNTTAWRTGRVYMLTGEANDMLSRPGPRIGDTLLLLAKIIHPEIFGEVQRADAVKISEAWVAPLVIQVPVAGYDFALLAVAVEV</sequence>
<dbReference type="CDD" id="cd01143">
    <property type="entry name" value="YvrC"/>
    <property type="match status" value="1"/>
</dbReference>
<evidence type="ECO:0000256" key="1">
    <source>
        <dbReference type="SAM" id="Phobius"/>
    </source>
</evidence>
<dbReference type="InterPro" id="IPR002491">
    <property type="entry name" value="ABC_transptr_periplasmic_BD"/>
</dbReference>
<dbReference type="PANTHER" id="PTHR30535:SF34">
    <property type="entry name" value="MOLYBDATE-BINDING PROTEIN MOLA"/>
    <property type="match status" value="1"/>
</dbReference>
<dbReference type="Pfam" id="PF01497">
    <property type="entry name" value="Peripla_BP_2"/>
    <property type="match status" value="1"/>
</dbReference>
<dbReference type="EMBL" id="DSEU01000069">
    <property type="protein sequence ID" value="HEM67824.1"/>
    <property type="molecule type" value="Genomic_DNA"/>
</dbReference>
<feature type="transmembrane region" description="Helical" evidence="1">
    <location>
        <begin position="7"/>
        <end position="27"/>
    </location>
</feature>
<dbReference type="Gene3D" id="3.40.50.1980">
    <property type="entry name" value="Nitrogenase molybdenum iron protein domain"/>
    <property type="match status" value="2"/>
</dbReference>
<keyword evidence="1" id="KW-0812">Transmembrane</keyword>
<accession>A0A7J2U4V8</accession>
<organism evidence="3">
    <name type="scientific">Ignisphaera aggregans</name>
    <dbReference type="NCBI Taxonomy" id="334771"/>
    <lineage>
        <taxon>Archaea</taxon>
        <taxon>Thermoproteota</taxon>
        <taxon>Thermoprotei</taxon>
        <taxon>Desulfurococcales</taxon>
        <taxon>Desulfurococcaceae</taxon>
        <taxon>Ignisphaera</taxon>
    </lineage>
</organism>
<dbReference type="SUPFAM" id="SSF53807">
    <property type="entry name" value="Helical backbone' metal receptor"/>
    <property type="match status" value="1"/>
</dbReference>
<name>A0A7J2U4V8_9CREN</name>
<keyword evidence="1" id="KW-0472">Membrane</keyword>
<dbReference type="AlphaFoldDB" id="A0A7J2U4V8"/>
<evidence type="ECO:0000259" key="2">
    <source>
        <dbReference type="PROSITE" id="PS50983"/>
    </source>
</evidence>
<dbReference type="InterPro" id="IPR050902">
    <property type="entry name" value="ABC_Transporter_SBP"/>
</dbReference>